<dbReference type="CDD" id="cd02955">
    <property type="entry name" value="SSP411"/>
    <property type="match status" value="1"/>
</dbReference>
<evidence type="ECO:0000313" key="3">
    <source>
        <dbReference type="Proteomes" id="UP000266313"/>
    </source>
</evidence>
<dbReference type="PANTHER" id="PTHR42899">
    <property type="entry name" value="SPERMATOGENESIS-ASSOCIATED PROTEIN 20"/>
    <property type="match status" value="1"/>
</dbReference>
<keyword evidence="3" id="KW-1185">Reference proteome</keyword>
<dbReference type="EMBL" id="AP017928">
    <property type="protein sequence ID" value="BBA33372.1"/>
    <property type="molecule type" value="Genomic_DNA"/>
</dbReference>
<accession>A0A250KPA6</accession>
<dbReference type="Pfam" id="PF03190">
    <property type="entry name" value="Thioredox_DsbH"/>
    <property type="match status" value="1"/>
</dbReference>
<dbReference type="InterPro" id="IPR004879">
    <property type="entry name" value="Ssp411-like_TRX"/>
</dbReference>
<gene>
    <name evidence="2" type="ORF">sS8_1412</name>
</gene>
<dbReference type="InterPro" id="IPR008928">
    <property type="entry name" value="6-hairpin_glycosidase_sf"/>
</dbReference>
<dbReference type="PIRSF" id="PIRSF006402">
    <property type="entry name" value="UCP006402_thioredoxin"/>
    <property type="match status" value="1"/>
</dbReference>
<dbReference type="Gene3D" id="1.50.10.10">
    <property type="match status" value="1"/>
</dbReference>
<organism evidence="2 3">
    <name type="scientific">Methylocaldum marinum</name>
    <dbReference type="NCBI Taxonomy" id="1432792"/>
    <lineage>
        <taxon>Bacteria</taxon>
        <taxon>Pseudomonadati</taxon>
        <taxon>Pseudomonadota</taxon>
        <taxon>Gammaproteobacteria</taxon>
        <taxon>Methylococcales</taxon>
        <taxon>Methylococcaceae</taxon>
        <taxon>Methylocaldum</taxon>
    </lineage>
</organism>
<dbReference type="SUPFAM" id="SSF48208">
    <property type="entry name" value="Six-hairpin glycosidases"/>
    <property type="match status" value="1"/>
</dbReference>
<dbReference type="AlphaFoldDB" id="A0A250KPA6"/>
<proteinExistence type="predicted"/>
<evidence type="ECO:0000313" key="2">
    <source>
        <dbReference type="EMBL" id="BBA33372.1"/>
    </source>
</evidence>
<protein>
    <recommendedName>
        <fullName evidence="1">Spermatogenesis-associated protein 20-like TRX domain-containing protein</fullName>
    </recommendedName>
</protein>
<dbReference type="PANTHER" id="PTHR42899:SF1">
    <property type="entry name" value="SPERMATOGENESIS-ASSOCIATED PROTEIN 20"/>
    <property type="match status" value="1"/>
</dbReference>
<dbReference type="Proteomes" id="UP000266313">
    <property type="component" value="Chromosome"/>
</dbReference>
<dbReference type="Gene3D" id="3.40.30.10">
    <property type="entry name" value="Glutaredoxin"/>
    <property type="match status" value="1"/>
</dbReference>
<dbReference type="GO" id="GO:0005975">
    <property type="term" value="P:carbohydrate metabolic process"/>
    <property type="evidence" value="ECO:0007669"/>
    <property type="project" value="InterPro"/>
</dbReference>
<evidence type="ECO:0000259" key="1">
    <source>
        <dbReference type="Pfam" id="PF03190"/>
    </source>
</evidence>
<dbReference type="RefSeq" id="WP_119628987.1">
    <property type="nucleotide sequence ID" value="NZ_AP017928.1"/>
</dbReference>
<dbReference type="OrthoDB" id="9762614at2"/>
<dbReference type="SUPFAM" id="SSF52833">
    <property type="entry name" value="Thioredoxin-like"/>
    <property type="match status" value="1"/>
</dbReference>
<name>A0A250KPA6_9GAMM</name>
<sequence length="692" mass="78395">MDSIHRNRLSSETSPYLLQHADNPVDWYPWGEEALEKARKEDKPILLSIGYSACHWCHVMAHESFEDEATAAVMNEQFVNIKVDREERPDLDKIYQLAHQIITRRPGGWPLTMFLNPHNQLPFFGGTYFPNTARYQLPAFRTLLEQIAEYYRRRRQDLNEHGKSFADILQSIRQGEEAEAPDASVLIRAKRELESNFDTVNGGFGGAPKFPQVSNLEFLLHLWLQNPHEHASGLRILTTTLAKMAEGGIYDHLGGGFARYSVDAAWQIPHFEKMLYDNAVLLSLYAEAWQSTRAPMFAKVVEETAEWVIREMQSPEGGFYSSLDADSEGEEGKYYVWDREEIRELLPPDEYAVAELHYGLDQAPNFEGQWHLHVETSLPEVAGVLGIEPAEAERRLAAARSALFQARENRVRPGRDDKVLTAWNGLMIKGLAAAGRLLECKAWIDAAERAFEFLRRELCVDEDRLLATYKDGRAHLNGYLDDYAFLLDAGLELLQCEWRTDRLNWLLKLADQLLSRFEDRERGGFFFTSDDHEELIQRPKALMDESMPSGNGVAALALLRLGHLVGDYRYTEAAERTLQAATPSVRQYPHAHGALLSAMLESLHPPQFVVLRGQPEVLRAWTAAARDAQASGTRRLVFAISAEEPSLPGILAERRVEPGEVAYVCEGMSCLAPILSLQDFRDFLQTPAETTP</sequence>
<dbReference type="InterPro" id="IPR036249">
    <property type="entry name" value="Thioredoxin-like_sf"/>
</dbReference>
<dbReference type="InterPro" id="IPR024705">
    <property type="entry name" value="Ssp411"/>
</dbReference>
<dbReference type="KEGG" id="mmai:sS8_1412"/>
<reference evidence="2 3" key="1">
    <citation type="submission" date="2016-12" db="EMBL/GenBank/DDBJ databases">
        <title>Genome sequencing of Methylocaldum marinum.</title>
        <authorList>
            <person name="Takeuchi M."/>
            <person name="Kamagata Y."/>
            <person name="Hiraoka S."/>
            <person name="Oshima K."/>
            <person name="Hattori M."/>
            <person name="Iwasaki W."/>
        </authorList>
    </citation>
    <scope>NUCLEOTIDE SEQUENCE [LARGE SCALE GENOMIC DNA]</scope>
    <source>
        <strain evidence="2 3">S8</strain>
    </source>
</reference>
<dbReference type="InterPro" id="IPR012341">
    <property type="entry name" value="6hp_glycosidase-like_sf"/>
</dbReference>
<feature type="domain" description="Spermatogenesis-associated protein 20-like TRX" evidence="1">
    <location>
        <begin position="7"/>
        <end position="169"/>
    </location>
</feature>